<gene>
    <name evidence="2" type="ORF">GCM10007231_00360</name>
</gene>
<accession>A0ABQ1PWM0</accession>
<feature type="compositionally biased region" description="Basic and acidic residues" evidence="1">
    <location>
        <begin position="64"/>
        <end position="82"/>
    </location>
</feature>
<feature type="compositionally biased region" description="Low complexity" evidence="1">
    <location>
        <begin position="10"/>
        <end position="22"/>
    </location>
</feature>
<organism evidence="2 3">
    <name type="scientific">Nocardioides daphniae</name>
    <dbReference type="NCBI Taxonomy" id="402297"/>
    <lineage>
        <taxon>Bacteria</taxon>
        <taxon>Bacillati</taxon>
        <taxon>Actinomycetota</taxon>
        <taxon>Actinomycetes</taxon>
        <taxon>Propionibacteriales</taxon>
        <taxon>Nocardioidaceae</taxon>
        <taxon>Nocardioides</taxon>
    </lineage>
</organism>
<keyword evidence="3" id="KW-1185">Reference proteome</keyword>
<proteinExistence type="predicted"/>
<reference evidence="3" key="1">
    <citation type="journal article" date="2019" name="Int. J. Syst. Evol. Microbiol.">
        <title>The Global Catalogue of Microorganisms (GCM) 10K type strain sequencing project: providing services to taxonomists for standard genome sequencing and annotation.</title>
        <authorList>
            <consortium name="The Broad Institute Genomics Platform"/>
            <consortium name="The Broad Institute Genome Sequencing Center for Infectious Disease"/>
            <person name="Wu L."/>
            <person name="Ma J."/>
        </authorList>
    </citation>
    <scope>NUCLEOTIDE SEQUENCE [LARGE SCALE GENOMIC DNA]</scope>
    <source>
        <strain evidence="3">CCM 7403</strain>
    </source>
</reference>
<dbReference type="Proteomes" id="UP000630594">
    <property type="component" value="Unassembled WGS sequence"/>
</dbReference>
<comment type="caution">
    <text evidence="2">The sequence shown here is derived from an EMBL/GenBank/DDBJ whole genome shotgun (WGS) entry which is preliminary data.</text>
</comment>
<name>A0ABQ1PWM0_9ACTN</name>
<evidence type="ECO:0000313" key="2">
    <source>
        <dbReference type="EMBL" id="GGD05500.1"/>
    </source>
</evidence>
<sequence>MKTFTEEPEASALAAPLPSSSPQADAVNATRVATAKATPPRRTLRALLCCCLIGPPPTGCYEQVSHKVRPDPGARGPLEKLV</sequence>
<evidence type="ECO:0000256" key="1">
    <source>
        <dbReference type="SAM" id="MobiDB-lite"/>
    </source>
</evidence>
<feature type="region of interest" description="Disordered" evidence="1">
    <location>
        <begin position="1"/>
        <end position="26"/>
    </location>
</feature>
<protein>
    <submittedName>
        <fullName evidence="2">Uncharacterized protein</fullName>
    </submittedName>
</protein>
<evidence type="ECO:0000313" key="3">
    <source>
        <dbReference type="Proteomes" id="UP000630594"/>
    </source>
</evidence>
<dbReference type="EMBL" id="BMCK01000001">
    <property type="protein sequence ID" value="GGD05500.1"/>
    <property type="molecule type" value="Genomic_DNA"/>
</dbReference>
<feature type="region of interest" description="Disordered" evidence="1">
    <location>
        <begin position="62"/>
        <end position="82"/>
    </location>
</feature>